<reference evidence="1" key="1">
    <citation type="submission" date="2020-03" db="EMBL/GenBank/DDBJ databases">
        <title>The deep terrestrial virosphere.</title>
        <authorList>
            <person name="Holmfeldt K."/>
            <person name="Nilsson E."/>
            <person name="Simone D."/>
            <person name="Lopez-Fernandez M."/>
            <person name="Wu X."/>
            <person name="de Brujin I."/>
            <person name="Lundin D."/>
            <person name="Andersson A."/>
            <person name="Bertilsson S."/>
            <person name="Dopson M."/>
        </authorList>
    </citation>
    <scope>NUCLEOTIDE SEQUENCE</scope>
    <source>
        <strain evidence="2">MM415A01360</strain>
        <strain evidence="1">MM415B00728</strain>
    </source>
</reference>
<dbReference type="AlphaFoldDB" id="A0A6M3IYK0"/>
<accession>A0A6M3IYK0</accession>
<sequence length="133" mass="15853">MIVSRWFDKELKLIDPLYFAEWNEDMLYWEIKRKMTAFYTDRSGRIEVKVNNPTVGVFKHLNDEALENLRERKWLSRRYPGDSYITWLFNQAKEAKAKKEQMGLEMAAEGMLRIFSTKQTFDMAASPKEKSND</sequence>
<protein>
    <submittedName>
        <fullName evidence="1">Uncharacterized protein</fullName>
    </submittedName>
</protein>
<gene>
    <name evidence="2" type="ORF">MM415A01360_0007</name>
    <name evidence="1" type="ORF">MM415B00728_0015</name>
</gene>
<evidence type="ECO:0000313" key="2">
    <source>
        <dbReference type="EMBL" id="QJA77123.1"/>
    </source>
</evidence>
<name>A0A6M3IYK0_9ZZZZ</name>
<dbReference type="EMBL" id="MT142264">
    <property type="protein sequence ID" value="QJA77123.1"/>
    <property type="molecule type" value="Genomic_DNA"/>
</dbReference>
<organism evidence="1">
    <name type="scientific">viral metagenome</name>
    <dbReference type="NCBI Taxonomy" id="1070528"/>
    <lineage>
        <taxon>unclassified sequences</taxon>
        <taxon>metagenomes</taxon>
        <taxon>organismal metagenomes</taxon>
    </lineage>
</organism>
<proteinExistence type="predicted"/>
<evidence type="ECO:0000313" key="1">
    <source>
        <dbReference type="EMBL" id="QJA62756.1"/>
    </source>
</evidence>
<dbReference type="EMBL" id="MT141480">
    <property type="protein sequence ID" value="QJA62756.1"/>
    <property type="molecule type" value="Genomic_DNA"/>
</dbReference>